<dbReference type="InterPro" id="IPR000182">
    <property type="entry name" value="GNAT_dom"/>
</dbReference>
<dbReference type="GO" id="GO:0016747">
    <property type="term" value="F:acyltransferase activity, transferring groups other than amino-acyl groups"/>
    <property type="evidence" value="ECO:0007669"/>
    <property type="project" value="InterPro"/>
</dbReference>
<dbReference type="PANTHER" id="PTHR43610">
    <property type="entry name" value="BLL6696 PROTEIN"/>
    <property type="match status" value="1"/>
</dbReference>
<keyword evidence="3" id="KW-1185">Reference proteome</keyword>
<proteinExistence type="predicted"/>
<dbReference type="OrthoDB" id="5295305at2"/>
<evidence type="ECO:0000259" key="1">
    <source>
        <dbReference type="Pfam" id="PF13302"/>
    </source>
</evidence>
<organism evidence="2 3">
    <name type="scientific">Paracandidimonas soli</name>
    <dbReference type="NCBI Taxonomy" id="1917182"/>
    <lineage>
        <taxon>Bacteria</taxon>
        <taxon>Pseudomonadati</taxon>
        <taxon>Pseudomonadota</taxon>
        <taxon>Betaproteobacteria</taxon>
        <taxon>Burkholderiales</taxon>
        <taxon>Alcaligenaceae</taxon>
        <taxon>Paracandidimonas</taxon>
    </lineage>
</organism>
<dbReference type="AlphaFoldDB" id="A0A4R3V250"/>
<sequence length="210" mass="23120">MPASATERNSTGFQQPPAPITLEGYGVRLTPMQPEHAEALESAAADGELWKLNVTSAPAPGQAAQYIALALEGLKAGHMLPFVVEETDSEDIIGTTRYHDIIPSVARLEIGYTWYARRWQRTHVNTACKLLLLQHAFQTLGAGVVGWRTDILNLASQNAIERLGARKDGVIRHHALRRDGTVRDTVMYSLLADEWSGVQKQLLQRLAADT</sequence>
<dbReference type="InterPro" id="IPR016181">
    <property type="entry name" value="Acyl_CoA_acyltransferase"/>
</dbReference>
<accession>A0A4R3V250</accession>
<dbReference type="Proteomes" id="UP000294692">
    <property type="component" value="Unassembled WGS sequence"/>
</dbReference>
<gene>
    <name evidence="2" type="ORF">EV686_106140</name>
</gene>
<evidence type="ECO:0000313" key="2">
    <source>
        <dbReference type="EMBL" id="TCU97258.1"/>
    </source>
</evidence>
<reference evidence="2 3" key="1">
    <citation type="submission" date="2019-03" db="EMBL/GenBank/DDBJ databases">
        <title>Genomic Encyclopedia of Type Strains, Phase IV (KMG-IV): sequencing the most valuable type-strain genomes for metagenomic binning, comparative biology and taxonomic classification.</title>
        <authorList>
            <person name="Goeker M."/>
        </authorList>
    </citation>
    <scope>NUCLEOTIDE SEQUENCE [LARGE SCALE GENOMIC DNA]</scope>
    <source>
        <strain evidence="2 3">DSM 100048</strain>
    </source>
</reference>
<dbReference type="PANTHER" id="PTHR43610:SF1">
    <property type="entry name" value="N-ACETYLTRANSFERASE DOMAIN-CONTAINING PROTEIN"/>
    <property type="match status" value="1"/>
</dbReference>
<keyword evidence="2" id="KW-0808">Transferase</keyword>
<evidence type="ECO:0000313" key="3">
    <source>
        <dbReference type="Proteomes" id="UP000294692"/>
    </source>
</evidence>
<dbReference type="Pfam" id="PF13302">
    <property type="entry name" value="Acetyltransf_3"/>
    <property type="match status" value="1"/>
</dbReference>
<comment type="caution">
    <text evidence="2">The sequence shown here is derived from an EMBL/GenBank/DDBJ whole genome shotgun (WGS) entry which is preliminary data.</text>
</comment>
<name>A0A4R3V250_9BURK</name>
<dbReference type="SUPFAM" id="SSF55729">
    <property type="entry name" value="Acyl-CoA N-acyltransferases (Nat)"/>
    <property type="match status" value="1"/>
</dbReference>
<dbReference type="Gene3D" id="3.40.630.30">
    <property type="match status" value="1"/>
</dbReference>
<dbReference type="EMBL" id="SMBX01000006">
    <property type="protein sequence ID" value="TCU97258.1"/>
    <property type="molecule type" value="Genomic_DNA"/>
</dbReference>
<protein>
    <submittedName>
        <fullName evidence="2">RimJ/RimL family protein N-acetyltransferase</fullName>
    </submittedName>
</protein>
<feature type="domain" description="N-acetyltransferase" evidence="1">
    <location>
        <begin position="28"/>
        <end position="166"/>
    </location>
</feature>
<dbReference type="RefSeq" id="WP_132477354.1">
    <property type="nucleotide sequence ID" value="NZ_JBHRVM010000001.1"/>
</dbReference>